<dbReference type="InterPro" id="IPR012547">
    <property type="entry name" value="PDDEXK_9"/>
</dbReference>
<dbReference type="InterPro" id="IPR018631">
    <property type="entry name" value="AAA-ATPase-like_dom"/>
</dbReference>
<dbReference type="Proteomes" id="UP000179797">
    <property type="component" value="Unassembled WGS sequence"/>
</dbReference>
<name>A0A1S1YTX3_FLAPC</name>
<organism evidence="2 3">
    <name type="scientific">Flammeovirga pacifica</name>
    <dbReference type="NCBI Taxonomy" id="915059"/>
    <lineage>
        <taxon>Bacteria</taxon>
        <taxon>Pseudomonadati</taxon>
        <taxon>Bacteroidota</taxon>
        <taxon>Cytophagia</taxon>
        <taxon>Cytophagales</taxon>
        <taxon>Flammeovirgaceae</taxon>
        <taxon>Flammeovirga</taxon>
    </lineage>
</organism>
<dbReference type="PANTHER" id="PTHR34825:SF1">
    <property type="entry name" value="AAA-ATPASE-LIKE DOMAIN-CONTAINING PROTEIN"/>
    <property type="match status" value="1"/>
</dbReference>
<dbReference type="PANTHER" id="PTHR34825">
    <property type="entry name" value="CONSERVED PROTEIN, WITH A WEAK D-GALACTARATE DEHYDRATASE/ALTRONATE HYDROLASE DOMAIN"/>
    <property type="match status" value="1"/>
</dbReference>
<evidence type="ECO:0000259" key="1">
    <source>
        <dbReference type="Pfam" id="PF09820"/>
    </source>
</evidence>
<dbReference type="OrthoDB" id="973950at2"/>
<keyword evidence="3" id="KW-1185">Reference proteome</keyword>
<dbReference type="Pfam" id="PF09820">
    <property type="entry name" value="AAA-ATPase_like"/>
    <property type="match status" value="1"/>
</dbReference>
<protein>
    <recommendedName>
        <fullName evidence="1">AAA-ATPase-like domain-containing protein</fullName>
    </recommendedName>
</protein>
<comment type="caution">
    <text evidence="2">The sequence shown here is derived from an EMBL/GenBank/DDBJ whole genome shotgun (WGS) entry which is preliminary data.</text>
</comment>
<evidence type="ECO:0000313" key="3">
    <source>
        <dbReference type="Proteomes" id="UP000179797"/>
    </source>
</evidence>
<evidence type="ECO:0000313" key="2">
    <source>
        <dbReference type="EMBL" id="OHX64482.1"/>
    </source>
</evidence>
<dbReference type="EMBL" id="JRYR02000002">
    <property type="protein sequence ID" value="OHX64482.1"/>
    <property type="molecule type" value="Genomic_DNA"/>
</dbReference>
<sequence length="563" mass="64976">MRKFPIGISDFKRVIQDDYYYIDKSLFIEDIIESNAISILIPRPRRFGKTLNMSMLHAFFDIKKGEENKVLFDQLKIRQSEAWKHQGKYPVIYLSLKDIKKNTFEDAIYKIKVLCVEWLEENEEILQSNLLTISEKNILKDLTKDNWKLVDLENFLKTASKILSKVYNQKVVILIDEYDSCIIKSWEAGYYQEMISFMRGFLSGGFKDNDHLFKGVITGILRVAKESIFSGLNNLVVSTVLENQSADKFGLTEEEVKKLLQEVNISPAFEEIKKWYNGYKIGQHTGMYNPWSILNFVDKHDEGFKPYWVNTSANELIEVLLTNANADLEKKLTGFIDGQVMECEIDETTIFQDLDNGKQETVLGLLLFNGYLTTTYTKNDGRKTHYGLKIPNEEVMIVYEKMLERLLSKSTEVSESTILSALLDQDAKEFEYALSEYMLTSFSFHDVQHRGSLPEKVYHAFILGLMAHLSTRFIVKSNPETGLGRADLMIYPKDNNDPRGWVLEFKKLKRSSPPLKELAQEAMQQIHSSKYMTTLKENYKTDLMLVGVAFDGKEVSCVTELIP</sequence>
<dbReference type="AlphaFoldDB" id="A0A1S1YTX3"/>
<gene>
    <name evidence="2" type="ORF">NH26_23160</name>
</gene>
<dbReference type="STRING" id="915059.NH26_23160"/>
<dbReference type="Pfam" id="PF08011">
    <property type="entry name" value="PDDEXK_9"/>
    <property type="match status" value="1"/>
</dbReference>
<dbReference type="RefSeq" id="WP_044216946.1">
    <property type="nucleotide sequence ID" value="NZ_JRYR02000002.1"/>
</dbReference>
<feature type="domain" description="AAA-ATPase-like" evidence="1">
    <location>
        <begin position="5"/>
        <end position="229"/>
    </location>
</feature>
<dbReference type="InterPro" id="IPR027417">
    <property type="entry name" value="P-loop_NTPase"/>
</dbReference>
<dbReference type="SUPFAM" id="SSF52540">
    <property type="entry name" value="P-loop containing nucleoside triphosphate hydrolases"/>
    <property type="match status" value="1"/>
</dbReference>
<accession>A0A1S1YTX3</accession>
<proteinExistence type="predicted"/>
<reference evidence="2 3" key="1">
    <citation type="journal article" date="2012" name="Int. J. Syst. Evol. Microbiol.">
        <title>Flammeovirga pacifica sp. nov., isolated from deep-sea sediment.</title>
        <authorList>
            <person name="Xu H."/>
            <person name="Fu Y."/>
            <person name="Yang N."/>
            <person name="Ding Z."/>
            <person name="Lai Q."/>
            <person name="Zeng R."/>
        </authorList>
    </citation>
    <scope>NUCLEOTIDE SEQUENCE [LARGE SCALE GENOMIC DNA]</scope>
    <source>
        <strain evidence="3">DSM 24597 / LMG 26175 / WPAGA1</strain>
    </source>
</reference>